<evidence type="ECO:0000313" key="3">
    <source>
        <dbReference type="Proteomes" id="UP001211065"/>
    </source>
</evidence>
<name>A0AAD5TXY4_9FUNG</name>
<dbReference type="EMBL" id="JADGJW010000837">
    <property type="protein sequence ID" value="KAJ3211388.1"/>
    <property type="molecule type" value="Genomic_DNA"/>
</dbReference>
<organism evidence="2 3">
    <name type="scientific">Clydaea vesicula</name>
    <dbReference type="NCBI Taxonomy" id="447962"/>
    <lineage>
        <taxon>Eukaryota</taxon>
        <taxon>Fungi</taxon>
        <taxon>Fungi incertae sedis</taxon>
        <taxon>Chytridiomycota</taxon>
        <taxon>Chytridiomycota incertae sedis</taxon>
        <taxon>Chytridiomycetes</taxon>
        <taxon>Lobulomycetales</taxon>
        <taxon>Lobulomycetaceae</taxon>
        <taxon>Clydaea</taxon>
    </lineage>
</organism>
<reference evidence="2" key="1">
    <citation type="submission" date="2020-05" db="EMBL/GenBank/DDBJ databases">
        <title>Phylogenomic resolution of chytrid fungi.</title>
        <authorList>
            <person name="Stajich J.E."/>
            <person name="Amses K."/>
            <person name="Simmons R."/>
            <person name="Seto K."/>
            <person name="Myers J."/>
            <person name="Bonds A."/>
            <person name="Quandt C.A."/>
            <person name="Barry K."/>
            <person name="Liu P."/>
            <person name="Grigoriev I."/>
            <person name="Longcore J.E."/>
            <person name="James T.Y."/>
        </authorList>
    </citation>
    <scope>NUCLEOTIDE SEQUENCE</scope>
    <source>
        <strain evidence="2">JEL0476</strain>
    </source>
</reference>
<accession>A0AAD5TXY4</accession>
<proteinExistence type="predicted"/>
<protein>
    <submittedName>
        <fullName evidence="2">Uncharacterized protein</fullName>
    </submittedName>
</protein>
<dbReference type="Proteomes" id="UP001211065">
    <property type="component" value="Unassembled WGS sequence"/>
</dbReference>
<dbReference type="AlphaFoldDB" id="A0AAD5TXY4"/>
<sequence>MSIAFVNVNRLNASDFISQFFEKSKNAEESRVIENESAKTMQKYWRGYVTRNWIFYLSWRGFYSRKFIFNFFERKEKIKSIVEIGSATREKLIIYQENQKINELLQSEMLKKKKIEDLAGKNHHLIGTKAVPGVLNKNLILLNRKNIRNALKDYKNEMIELKEENLKNNAELKKFLNSNINKKGQVKKVEYQKPTEKVVQGPFLNKLELNVKKNKYYNKSLRIETDYYDTKNFLRETRTKEKALRSKKENNI</sequence>
<keyword evidence="1" id="KW-0175">Coiled coil</keyword>
<comment type="caution">
    <text evidence="2">The sequence shown here is derived from an EMBL/GenBank/DDBJ whole genome shotgun (WGS) entry which is preliminary data.</text>
</comment>
<keyword evidence="3" id="KW-1185">Reference proteome</keyword>
<gene>
    <name evidence="2" type="ORF">HK099_008011</name>
</gene>
<evidence type="ECO:0000313" key="2">
    <source>
        <dbReference type="EMBL" id="KAJ3211388.1"/>
    </source>
</evidence>
<feature type="coiled-coil region" evidence="1">
    <location>
        <begin position="144"/>
        <end position="171"/>
    </location>
</feature>
<evidence type="ECO:0000256" key="1">
    <source>
        <dbReference type="SAM" id="Coils"/>
    </source>
</evidence>